<protein>
    <submittedName>
        <fullName evidence="5">Cyanophycinase</fullName>
        <ecNumber evidence="5">3.4.15.6</ecNumber>
    </submittedName>
</protein>
<dbReference type="EMBL" id="BEHY01000009">
    <property type="protein sequence ID" value="GBD08398.1"/>
    <property type="molecule type" value="Genomic_DNA"/>
</dbReference>
<evidence type="ECO:0000256" key="4">
    <source>
        <dbReference type="ARBA" id="ARBA00022825"/>
    </source>
</evidence>
<reference evidence="6" key="1">
    <citation type="submission" date="2017-09" db="EMBL/GenBank/DDBJ databases">
        <title>Metaegenomics of thermophilic ammonia-oxidizing enrichment culture.</title>
        <authorList>
            <person name="Kato S."/>
            <person name="Suzuki K."/>
        </authorList>
    </citation>
    <scope>NUCLEOTIDE SEQUENCE [LARGE SCALE GENOMIC DNA]</scope>
</reference>
<evidence type="ECO:0000313" key="6">
    <source>
        <dbReference type="Proteomes" id="UP000236642"/>
    </source>
</evidence>
<evidence type="ECO:0000256" key="2">
    <source>
        <dbReference type="ARBA" id="ARBA00022670"/>
    </source>
</evidence>
<organism evidence="5 6">
    <name type="scientific">Candidatus Thermoflexus japonica</name>
    <dbReference type="NCBI Taxonomy" id="2035417"/>
    <lineage>
        <taxon>Bacteria</taxon>
        <taxon>Bacillati</taxon>
        <taxon>Chloroflexota</taxon>
        <taxon>Thermoflexia</taxon>
        <taxon>Thermoflexales</taxon>
        <taxon>Thermoflexaceae</taxon>
        <taxon>Thermoflexus</taxon>
    </lineage>
</organism>
<comment type="caution">
    <text evidence="5">The sequence shown here is derived from an EMBL/GenBank/DDBJ whole genome shotgun (WGS) entry which is preliminary data.</text>
</comment>
<dbReference type="GO" id="GO:0006508">
    <property type="term" value="P:proteolysis"/>
    <property type="evidence" value="ECO:0007669"/>
    <property type="project" value="UniProtKB-KW"/>
</dbReference>
<dbReference type="PANTHER" id="PTHR36175:SF1">
    <property type="entry name" value="CYANOPHYCINASE"/>
    <property type="match status" value="1"/>
</dbReference>
<dbReference type="Gene3D" id="3.40.50.880">
    <property type="match status" value="1"/>
</dbReference>
<comment type="similarity">
    <text evidence="1">Belongs to the peptidase S51 family.</text>
</comment>
<dbReference type="SUPFAM" id="SSF52317">
    <property type="entry name" value="Class I glutamine amidotransferase-like"/>
    <property type="match status" value="1"/>
</dbReference>
<evidence type="ECO:0000256" key="1">
    <source>
        <dbReference type="ARBA" id="ARBA00006534"/>
    </source>
</evidence>
<evidence type="ECO:0000256" key="3">
    <source>
        <dbReference type="ARBA" id="ARBA00022801"/>
    </source>
</evidence>
<dbReference type="GO" id="GO:0008236">
    <property type="term" value="F:serine-type peptidase activity"/>
    <property type="evidence" value="ECO:0007669"/>
    <property type="project" value="UniProtKB-KW"/>
</dbReference>
<dbReference type="GO" id="GO:0004180">
    <property type="term" value="F:carboxypeptidase activity"/>
    <property type="evidence" value="ECO:0007669"/>
    <property type="project" value="UniProtKB-KW"/>
</dbReference>
<evidence type="ECO:0000313" key="5">
    <source>
        <dbReference type="EMBL" id="GBD08398.1"/>
    </source>
</evidence>
<dbReference type="EC" id="3.4.15.6" evidence="5"/>
<name>A0A2H5Y4Z4_9CHLR</name>
<dbReference type="InterPro" id="IPR005320">
    <property type="entry name" value="Peptidase_S51"/>
</dbReference>
<sequence length="197" mass="21659">MALARSAPDGLVVVVMAAAEDPGRAQRYERQYREWGSPPCRVLTLRSREEAFQTAHARLLLDARLILIADGDVRRLLETFFDTPALQAMITAYHSGAVVLGIGAGAEAMGTWVLRPRWEETLGAWGWLPGAFVVSHYTPEAARALQAALHRHPFAYGIGLAEGAALALGPGDRIERWGEGEITVVFGARWLDREEDR</sequence>
<keyword evidence="4" id="KW-0720">Serine protease</keyword>
<keyword evidence="5" id="KW-0121">Carboxypeptidase</keyword>
<keyword evidence="2" id="KW-0645">Protease</keyword>
<dbReference type="GO" id="GO:0008241">
    <property type="term" value="F:peptidyl-dipeptidase activity"/>
    <property type="evidence" value="ECO:0007669"/>
    <property type="project" value="UniProtKB-EC"/>
</dbReference>
<proteinExistence type="inferred from homology"/>
<keyword evidence="3 5" id="KW-0378">Hydrolase</keyword>
<dbReference type="Proteomes" id="UP000236642">
    <property type="component" value="Unassembled WGS sequence"/>
</dbReference>
<dbReference type="Pfam" id="PF03575">
    <property type="entry name" value="Peptidase_S51"/>
    <property type="match status" value="1"/>
</dbReference>
<dbReference type="PANTHER" id="PTHR36175">
    <property type="entry name" value="CYANOPHYCINASE"/>
    <property type="match status" value="1"/>
</dbReference>
<dbReference type="AlphaFoldDB" id="A0A2H5Y4Z4"/>
<accession>A0A2H5Y4Z4</accession>
<gene>
    <name evidence="5" type="primary">cphB</name>
    <name evidence="5" type="ORF">HRbin22_00638</name>
</gene>
<dbReference type="InterPro" id="IPR029062">
    <property type="entry name" value="Class_I_gatase-like"/>
</dbReference>